<evidence type="ECO:0000256" key="2">
    <source>
        <dbReference type="ARBA" id="ARBA00023002"/>
    </source>
</evidence>
<name>A0A927E756_9HYPH</name>
<dbReference type="PRINTS" id="PR00081">
    <property type="entry name" value="GDHRDH"/>
</dbReference>
<dbReference type="PRINTS" id="PR00080">
    <property type="entry name" value="SDRFAMILY"/>
</dbReference>
<dbReference type="Gene3D" id="3.40.50.720">
    <property type="entry name" value="NAD(P)-binding Rossmann-like Domain"/>
    <property type="match status" value="1"/>
</dbReference>
<dbReference type="RefSeq" id="WP_191123690.1">
    <property type="nucleotide sequence ID" value="NZ_JACXWY010000003.1"/>
</dbReference>
<comment type="caution">
    <text evidence="4">The sequence shown here is derived from an EMBL/GenBank/DDBJ whole genome shotgun (WGS) entry which is preliminary data.</text>
</comment>
<organism evidence="4 5">
    <name type="scientific">Bosea spartocytisi</name>
    <dbReference type="NCBI Taxonomy" id="2773451"/>
    <lineage>
        <taxon>Bacteria</taxon>
        <taxon>Pseudomonadati</taxon>
        <taxon>Pseudomonadota</taxon>
        <taxon>Alphaproteobacteria</taxon>
        <taxon>Hyphomicrobiales</taxon>
        <taxon>Boseaceae</taxon>
        <taxon>Bosea</taxon>
    </lineage>
</organism>
<dbReference type="PROSITE" id="PS00061">
    <property type="entry name" value="ADH_SHORT"/>
    <property type="match status" value="1"/>
</dbReference>
<dbReference type="AlphaFoldDB" id="A0A927E756"/>
<sequence>MTIHPALIAANTAVITGGASGIGFAAARAFAGLGMRVAIADSDEEGLKAAGQVLATLVGEHNVLAVATDVSHREEVAALQEKVLARFGRVHVLMNNAGIQQGSGIFGPAETWERTLAVNLGGIVNGTQIFGPGMVAHGAPALIVNTGSKQGITTPPGNPAYNVSKAGVKVFTEALAHELRNTEGCKVSAHLLIPGFVFTPLTARGRVEKPEGAWTPEQTVDFMLERLKAGDFYILCPDDETTRALDEKRMAWAMGDIIENRPPLSRWHKDYGEAFKAFVAKT</sequence>
<dbReference type="InterPro" id="IPR002347">
    <property type="entry name" value="SDR_fam"/>
</dbReference>
<dbReference type="PANTHER" id="PTHR43008:SF7">
    <property type="entry name" value="SHORT CHAIN DEHYDROGENASE_REDUCTASE (AFU_ORTHOLOGUE AFUA_2G00830)"/>
    <property type="match status" value="1"/>
</dbReference>
<evidence type="ECO:0000256" key="1">
    <source>
        <dbReference type="ARBA" id="ARBA00006484"/>
    </source>
</evidence>
<accession>A0A927E756</accession>
<evidence type="ECO:0000313" key="4">
    <source>
        <dbReference type="EMBL" id="MBD3845272.1"/>
    </source>
</evidence>
<dbReference type="Pfam" id="PF00106">
    <property type="entry name" value="adh_short"/>
    <property type="match status" value="1"/>
</dbReference>
<protein>
    <submittedName>
        <fullName evidence="4">SDR family NAD(P)-dependent oxidoreductase</fullName>
    </submittedName>
</protein>
<evidence type="ECO:0000313" key="5">
    <source>
        <dbReference type="Proteomes" id="UP000619295"/>
    </source>
</evidence>
<dbReference type="InterPro" id="IPR020904">
    <property type="entry name" value="Sc_DH/Rdtase_CS"/>
</dbReference>
<gene>
    <name evidence="4" type="ORF">IED13_06160</name>
</gene>
<dbReference type="EMBL" id="JACXWY010000003">
    <property type="protein sequence ID" value="MBD3845272.1"/>
    <property type="molecule type" value="Genomic_DNA"/>
</dbReference>
<dbReference type="CDD" id="cd05233">
    <property type="entry name" value="SDR_c"/>
    <property type="match status" value="1"/>
</dbReference>
<keyword evidence="5" id="KW-1185">Reference proteome</keyword>
<dbReference type="Proteomes" id="UP000619295">
    <property type="component" value="Unassembled WGS sequence"/>
</dbReference>
<comment type="similarity">
    <text evidence="1 3">Belongs to the short-chain dehydrogenases/reductases (SDR) family.</text>
</comment>
<dbReference type="SUPFAM" id="SSF51735">
    <property type="entry name" value="NAD(P)-binding Rossmann-fold domains"/>
    <property type="match status" value="1"/>
</dbReference>
<dbReference type="InterPro" id="IPR036291">
    <property type="entry name" value="NAD(P)-bd_dom_sf"/>
</dbReference>
<dbReference type="GO" id="GO:0050664">
    <property type="term" value="F:oxidoreductase activity, acting on NAD(P)H, oxygen as acceptor"/>
    <property type="evidence" value="ECO:0007669"/>
    <property type="project" value="TreeGrafter"/>
</dbReference>
<proteinExistence type="inferred from homology"/>
<reference evidence="4" key="1">
    <citation type="submission" date="2020-09" db="EMBL/GenBank/DDBJ databases">
        <title>Bosea spartocytisi sp. nov. a root nodule endophyte of Spartocytisus supranubius in the high mountain ecosystem fo the Teide National Park (Canary Islands, Spain).</title>
        <authorList>
            <person name="Pulido-Suarez L."/>
            <person name="Peix A."/>
            <person name="Igual J.M."/>
            <person name="Socas-Perez N."/>
            <person name="Velazquez E."/>
            <person name="Flores-Felix J.D."/>
            <person name="Leon-Barrios M."/>
        </authorList>
    </citation>
    <scope>NUCLEOTIDE SEQUENCE</scope>
    <source>
        <strain evidence="4">SSUT16</strain>
    </source>
</reference>
<dbReference type="PANTHER" id="PTHR43008">
    <property type="entry name" value="BENZIL REDUCTASE"/>
    <property type="match status" value="1"/>
</dbReference>
<keyword evidence="2" id="KW-0560">Oxidoreductase</keyword>
<evidence type="ECO:0000256" key="3">
    <source>
        <dbReference type="RuleBase" id="RU000363"/>
    </source>
</evidence>